<dbReference type="PANTHER" id="PTHR33048:SF47">
    <property type="entry name" value="INTEGRAL MEMBRANE PROTEIN-RELATED"/>
    <property type="match status" value="1"/>
</dbReference>
<feature type="domain" description="Rhodopsin" evidence="8">
    <location>
        <begin position="64"/>
        <end position="156"/>
    </location>
</feature>
<keyword evidence="10" id="KW-1185">Reference proteome</keyword>
<evidence type="ECO:0000259" key="8">
    <source>
        <dbReference type="Pfam" id="PF20684"/>
    </source>
</evidence>
<sequence>MQIDAATTRLSFWRFHTPSYIVTPKMNPAVLGFRIGEVPSPTCGLVVQCIVGEKVDRTISILTSQIILDIVGDLLILYIPCRLVWKTKIKRKQKLCLASSLCLSILTILCTVIKIARLQPDHNVQFIDLVWATYWRFIGSHIALTMTAATAFRTLFISRIGSSDTPSPESQQTSFPKDRETLSLTLDPSLGRSKPSAEETGGKGDWNRPFDLLLPAPRAKMTGIRTSIHGQGRTGIDNSQIMPSGIFSRGESTSSIVVQQEIAVVSESV</sequence>
<dbReference type="InterPro" id="IPR049326">
    <property type="entry name" value="Rhodopsin_dom_fungi"/>
</dbReference>
<feature type="compositionally biased region" description="Basic and acidic residues" evidence="6">
    <location>
        <begin position="195"/>
        <end position="207"/>
    </location>
</feature>
<evidence type="ECO:0000256" key="1">
    <source>
        <dbReference type="ARBA" id="ARBA00004141"/>
    </source>
</evidence>
<evidence type="ECO:0000313" key="9">
    <source>
        <dbReference type="EMBL" id="KAF7504594.1"/>
    </source>
</evidence>
<keyword evidence="4 7" id="KW-0472">Membrane</keyword>
<gene>
    <name evidence="9" type="ORF">GJ744_002089</name>
</gene>
<evidence type="ECO:0000256" key="5">
    <source>
        <dbReference type="ARBA" id="ARBA00038359"/>
    </source>
</evidence>
<dbReference type="AlphaFoldDB" id="A0A8H7DZ28"/>
<name>A0A8H7DZ28_9EURO</name>
<dbReference type="InterPro" id="IPR052337">
    <property type="entry name" value="SAT4-like"/>
</dbReference>
<comment type="subcellular location">
    <subcellularLocation>
        <location evidence="1">Membrane</location>
        <topology evidence="1">Multi-pass membrane protein</topology>
    </subcellularLocation>
</comment>
<evidence type="ECO:0000256" key="4">
    <source>
        <dbReference type="ARBA" id="ARBA00023136"/>
    </source>
</evidence>
<feature type="region of interest" description="Disordered" evidence="6">
    <location>
        <begin position="185"/>
        <end position="207"/>
    </location>
</feature>
<dbReference type="OrthoDB" id="444631at2759"/>
<keyword evidence="2 7" id="KW-0812">Transmembrane</keyword>
<organism evidence="9 10">
    <name type="scientific">Endocarpon pusillum</name>
    <dbReference type="NCBI Taxonomy" id="364733"/>
    <lineage>
        <taxon>Eukaryota</taxon>
        <taxon>Fungi</taxon>
        <taxon>Dikarya</taxon>
        <taxon>Ascomycota</taxon>
        <taxon>Pezizomycotina</taxon>
        <taxon>Eurotiomycetes</taxon>
        <taxon>Chaetothyriomycetidae</taxon>
        <taxon>Verrucariales</taxon>
        <taxon>Verrucariaceae</taxon>
        <taxon>Endocarpon</taxon>
    </lineage>
</organism>
<dbReference type="Proteomes" id="UP000606974">
    <property type="component" value="Unassembled WGS sequence"/>
</dbReference>
<reference evidence="9" key="1">
    <citation type="submission" date="2020-02" db="EMBL/GenBank/DDBJ databases">
        <authorList>
            <person name="Palmer J.M."/>
        </authorList>
    </citation>
    <scope>NUCLEOTIDE SEQUENCE</scope>
    <source>
        <strain evidence="9">EPUS1.4</strain>
        <tissue evidence="9">Thallus</tissue>
    </source>
</reference>
<feature type="transmembrane region" description="Helical" evidence="7">
    <location>
        <begin position="137"/>
        <end position="156"/>
    </location>
</feature>
<evidence type="ECO:0000256" key="2">
    <source>
        <dbReference type="ARBA" id="ARBA00022692"/>
    </source>
</evidence>
<feature type="transmembrane region" description="Helical" evidence="7">
    <location>
        <begin position="97"/>
        <end position="117"/>
    </location>
</feature>
<evidence type="ECO:0000313" key="10">
    <source>
        <dbReference type="Proteomes" id="UP000606974"/>
    </source>
</evidence>
<dbReference type="EMBL" id="JAACFV010000133">
    <property type="protein sequence ID" value="KAF7504594.1"/>
    <property type="molecule type" value="Genomic_DNA"/>
</dbReference>
<comment type="similarity">
    <text evidence="5">Belongs to the SAT4 family.</text>
</comment>
<evidence type="ECO:0000256" key="7">
    <source>
        <dbReference type="SAM" id="Phobius"/>
    </source>
</evidence>
<proteinExistence type="inferred from homology"/>
<dbReference type="Pfam" id="PF20684">
    <property type="entry name" value="Fung_rhodopsin"/>
    <property type="match status" value="1"/>
</dbReference>
<evidence type="ECO:0000256" key="3">
    <source>
        <dbReference type="ARBA" id="ARBA00022989"/>
    </source>
</evidence>
<dbReference type="GO" id="GO:0016020">
    <property type="term" value="C:membrane"/>
    <property type="evidence" value="ECO:0007669"/>
    <property type="project" value="UniProtKB-SubCell"/>
</dbReference>
<dbReference type="PANTHER" id="PTHR33048">
    <property type="entry name" value="PTH11-LIKE INTEGRAL MEMBRANE PROTEIN (AFU_ORTHOLOGUE AFUA_5G11245)"/>
    <property type="match status" value="1"/>
</dbReference>
<evidence type="ECO:0000256" key="6">
    <source>
        <dbReference type="SAM" id="MobiDB-lite"/>
    </source>
</evidence>
<protein>
    <recommendedName>
        <fullName evidence="8">Rhodopsin domain-containing protein</fullName>
    </recommendedName>
</protein>
<accession>A0A8H7DZ28</accession>
<keyword evidence="3 7" id="KW-1133">Transmembrane helix</keyword>
<comment type="caution">
    <text evidence="9">The sequence shown here is derived from an EMBL/GenBank/DDBJ whole genome shotgun (WGS) entry which is preliminary data.</text>
</comment>